<accession>A0A7Y8EC74</accession>
<comment type="caution">
    <text evidence="1">The sequence shown here is derived from an EMBL/GenBank/DDBJ whole genome shotgun (WGS) entry which is preliminary data.</text>
</comment>
<dbReference type="EMBL" id="JACARG010000009">
    <property type="protein sequence ID" value="NWE11968.1"/>
    <property type="molecule type" value="Genomic_DNA"/>
</dbReference>
<gene>
    <name evidence="1" type="ORF">HX822_03375</name>
</gene>
<dbReference type="AlphaFoldDB" id="A0A7Y8EC74"/>
<organism evidence="1 2">
    <name type="scientific">Pseudomonas yamanorum</name>
    <dbReference type="NCBI Taxonomy" id="515393"/>
    <lineage>
        <taxon>Bacteria</taxon>
        <taxon>Pseudomonadati</taxon>
        <taxon>Pseudomonadota</taxon>
        <taxon>Gammaproteobacteria</taxon>
        <taxon>Pseudomonadales</taxon>
        <taxon>Pseudomonadaceae</taxon>
        <taxon>Pseudomonas</taxon>
    </lineage>
</organism>
<evidence type="ECO:0000313" key="2">
    <source>
        <dbReference type="Proteomes" id="UP000531950"/>
    </source>
</evidence>
<name>A0A7Y8EC74_9PSED</name>
<dbReference type="Proteomes" id="UP000531950">
    <property type="component" value="Unassembled WGS sequence"/>
</dbReference>
<sequence>MTFKVLATWAAANDSALKFLSTAVDNFGQGPNFQGIYFCGLNYPPVEISGFPQTDRRDFEIFNMRSIQTRRLRSPVWMDPRGRADSADFKPYRLSNAPRMLFSEETFSPTG</sequence>
<protein>
    <submittedName>
        <fullName evidence="1">Uncharacterized protein</fullName>
    </submittedName>
</protein>
<reference evidence="1 2" key="1">
    <citation type="submission" date="2020-04" db="EMBL/GenBank/DDBJ databases">
        <title>Molecular characterization of pseudomonads from Agaricus bisporus reveal novel blotch 2 pathogens in Western Europe.</title>
        <authorList>
            <person name="Taparia T."/>
            <person name="Krijger M."/>
            <person name="Haynes E."/>
            <person name="Elpinstone J.G."/>
            <person name="Noble R."/>
            <person name="Van Der Wolf J."/>
        </authorList>
    </citation>
    <scope>NUCLEOTIDE SEQUENCE [LARGE SCALE GENOMIC DNA]</scope>
    <source>
        <strain evidence="1 2">IPO3782</strain>
    </source>
</reference>
<dbReference type="RefSeq" id="WP_177075893.1">
    <property type="nucleotide sequence ID" value="NZ_JACARG010000009.1"/>
</dbReference>
<evidence type="ECO:0000313" key="1">
    <source>
        <dbReference type="EMBL" id="NWE11968.1"/>
    </source>
</evidence>
<proteinExistence type="predicted"/>